<evidence type="ECO:0000313" key="3">
    <source>
        <dbReference type="Proteomes" id="UP000306954"/>
    </source>
</evidence>
<dbReference type="Gene3D" id="3.40.50.1820">
    <property type="entry name" value="alpha/beta hydrolase"/>
    <property type="match status" value="1"/>
</dbReference>
<dbReference type="AlphaFoldDB" id="A0A4T0H238"/>
<protein>
    <recommendedName>
        <fullName evidence="4">DUF676 domain-containing protein</fullName>
    </recommendedName>
</protein>
<dbReference type="PANTHER" id="PTHR47842:SF1">
    <property type="entry name" value="DUF676 DOMAIN-CONTAINING PROTEIN"/>
    <property type="match status" value="1"/>
</dbReference>
<gene>
    <name evidence="2" type="ORF">E3P90_03360</name>
</gene>
<evidence type="ECO:0008006" key="4">
    <source>
        <dbReference type="Google" id="ProtNLM"/>
    </source>
</evidence>
<name>A0A4T0H238_WALIC</name>
<dbReference type="EMBL" id="SPOF01000045">
    <property type="protein sequence ID" value="TIB09196.1"/>
    <property type="molecule type" value="Genomic_DNA"/>
</dbReference>
<evidence type="ECO:0000313" key="2">
    <source>
        <dbReference type="EMBL" id="TIB09196.1"/>
    </source>
</evidence>
<sequence length="318" mass="35277">MQDKTAIVFVHGFKGGVDTFGSLPQDMECWLGMQTELDKYTSTVYPAWKTSGKLEIAVDNLQAWMAEQQLQNQYTAFVLVAHSMGGLLACDVYLKSLREGNKLNIKTVLNLDCPMIGLHPHVFANTTNDYYNKFNKVKDVASGASVLIPFVGALWGANKSDKSGAEQRDEREKKVKDKEHNVQPNTNYLKPAGAAIAAISAVGAGAYFGRDKILEAYRAAAGLTTDHLLFLSNLWNTRSLKERLDSMSNAPVVFKNYYTHLPHLNDRTFCLIPAKHSSFIKTSNSLANDEISAHINMFNASSNSSYHQLLKHLVEDAL</sequence>
<dbReference type="SUPFAM" id="SSF53474">
    <property type="entry name" value="alpha/beta-Hydrolases"/>
    <property type="match status" value="1"/>
</dbReference>
<reference evidence="2 3" key="1">
    <citation type="submission" date="2019-03" db="EMBL/GenBank/DDBJ databases">
        <title>Sequencing 23 genomes of Wallemia ichthyophaga.</title>
        <authorList>
            <person name="Gostincar C."/>
        </authorList>
    </citation>
    <scope>NUCLEOTIDE SEQUENCE [LARGE SCALE GENOMIC DNA]</scope>
    <source>
        <strain evidence="2 3">EXF-8621</strain>
    </source>
</reference>
<feature type="region of interest" description="Disordered" evidence="1">
    <location>
        <begin position="159"/>
        <end position="181"/>
    </location>
</feature>
<comment type="caution">
    <text evidence="2">The sequence shown here is derived from an EMBL/GenBank/DDBJ whole genome shotgun (WGS) entry which is preliminary data.</text>
</comment>
<dbReference type="Proteomes" id="UP000306954">
    <property type="component" value="Unassembled WGS sequence"/>
</dbReference>
<proteinExistence type="predicted"/>
<dbReference type="InterPro" id="IPR029058">
    <property type="entry name" value="AB_hydrolase_fold"/>
</dbReference>
<accession>A0A4T0H238</accession>
<dbReference type="PANTHER" id="PTHR47842">
    <property type="entry name" value="EXPRESSED PROTEIN"/>
    <property type="match status" value="1"/>
</dbReference>
<organism evidence="2 3">
    <name type="scientific">Wallemia ichthyophaga</name>
    <dbReference type="NCBI Taxonomy" id="245174"/>
    <lineage>
        <taxon>Eukaryota</taxon>
        <taxon>Fungi</taxon>
        <taxon>Dikarya</taxon>
        <taxon>Basidiomycota</taxon>
        <taxon>Wallemiomycotina</taxon>
        <taxon>Wallemiomycetes</taxon>
        <taxon>Wallemiales</taxon>
        <taxon>Wallemiaceae</taxon>
        <taxon>Wallemia</taxon>
    </lineage>
</organism>
<evidence type="ECO:0000256" key="1">
    <source>
        <dbReference type="SAM" id="MobiDB-lite"/>
    </source>
</evidence>